<evidence type="ECO:0000313" key="3">
    <source>
        <dbReference type="Proteomes" id="UP000297245"/>
    </source>
</evidence>
<keyword evidence="1" id="KW-0472">Membrane</keyword>
<protein>
    <submittedName>
        <fullName evidence="2">Uncharacterized protein</fullName>
    </submittedName>
</protein>
<name>A0A4S8KPD9_DENBC</name>
<feature type="transmembrane region" description="Helical" evidence="1">
    <location>
        <begin position="7"/>
        <end position="26"/>
    </location>
</feature>
<keyword evidence="3" id="KW-1185">Reference proteome</keyword>
<dbReference type="EMBL" id="ML180402">
    <property type="protein sequence ID" value="THU77566.1"/>
    <property type="molecule type" value="Genomic_DNA"/>
</dbReference>
<feature type="transmembrane region" description="Helical" evidence="1">
    <location>
        <begin position="146"/>
        <end position="165"/>
    </location>
</feature>
<organism evidence="2 3">
    <name type="scientific">Dendrothele bispora (strain CBS 962.96)</name>
    <dbReference type="NCBI Taxonomy" id="1314807"/>
    <lineage>
        <taxon>Eukaryota</taxon>
        <taxon>Fungi</taxon>
        <taxon>Dikarya</taxon>
        <taxon>Basidiomycota</taxon>
        <taxon>Agaricomycotina</taxon>
        <taxon>Agaricomycetes</taxon>
        <taxon>Agaricomycetidae</taxon>
        <taxon>Agaricales</taxon>
        <taxon>Agaricales incertae sedis</taxon>
        <taxon>Dendrothele</taxon>
    </lineage>
</organism>
<evidence type="ECO:0000313" key="2">
    <source>
        <dbReference type="EMBL" id="THU77566.1"/>
    </source>
</evidence>
<reference evidence="2 3" key="1">
    <citation type="journal article" date="2019" name="Nat. Ecol. Evol.">
        <title>Megaphylogeny resolves global patterns of mushroom evolution.</title>
        <authorList>
            <person name="Varga T."/>
            <person name="Krizsan K."/>
            <person name="Foldi C."/>
            <person name="Dima B."/>
            <person name="Sanchez-Garcia M."/>
            <person name="Sanchez-Ramirez S."/>
            <person name="Szollosi G.J."/>
            <person name="Szarkandi J.G."/>
            <person name="Papp V."/>
            <person name="Albert L."/>
            <person name="Andreopoulos W."/>
            <person name="Angelini C."/>
            <person name="Antonin V."/>
            <person name="Barry K.W."/>
            <person name="Bougher N.L."/>
            <person name="Buchanan P."/>
            <person name="Buyck B."/>
            <person name="Bense V."/>
            <person name="Catcheside P."/>
            <person name="Chovatia M."/>
            <person name="Cooper J."/>
            <person name="Damon W."/>
            <person name="Desjardin D."/>
            <person name="Finy P."/>
            <person name="Geml J."/>
            <person name="Haridas S."/>
            <person name="Hughes K."/>
            <person name="Justo A."/>
            <person name="Karasinski D."/>
            <person name="Kautmanova I."/>
            <person name="Kiss B."/>
            <person name="Kocsube S."/>
            <person name="Kotiranta H."/>
            <person name="LaButti K.M."/>
            <person name="Lechner B.E."/>
            <person name="Liimatainen K."/>
            <person name="Lipzen A."/>
            <person name="Lukacs Z."/>
            <person name="Mihaltcheva S."/>
            <person name="Morgado L.N."/>
            <person name="Niskanen T."/>
            <person name="Noordeloos M.E."/>
            <person name="Ohm R.A."/>
            <person name="Ortiz-Santana B."/>
            <person name="Ovrebo C."/>
            <person name="Racz N."/>
            <person name="Riley R."/>
            <person name="Savchenko A."/>
            <person name="Shiryaev A."/>
            <person name="Soop K."/>
            <person name="Spirin V."/>
            <person name="Szebenyi C."/>
            <person name="Tomsovsky M."/>
            <person name="Tulloss R.E."/>
            <person name="Uehling J."/>
            <person name="Grigoriev I.V."/>
            <person name="Vagvolgyi C."/>
            <person name="Papp T."/>
            <person name="Martin F.M."/>
            <person name="Miettinen O."/>
            <person name="Hibbett D.S."/>
            <person name="Nagy L.G."/>
        </authorList>
    </citation>
    <scope>NUCLEOTIDE SEQUENCE [LARGE SCALE GENOMIC DNA]</scope>
    <source>
        <strain evidence="2 3">CBS 962.96</strain>
    </source>
</reference>
<dbReference type="Proteomes" id="UP000297245">
    <property type="component" value="Unassembled WGS sequence"/>
</dbReference>
<sequence length="181" mass="20181">MQFKSSIILVPLLCTYCFSLAIIFPWSKHLPSLPQWSSPPWLRPFPNALPLSFLSKRPHPKPTLLSLKVVAAVAVGPASEVFLTHLFRKPPIPIRAQPLPFPSSSPPLLDPVSPNPTTELLVTTNYISPPIFCRVPPLEERHVHSFFFLGSLVSAAIPALYFPLLRSFHSRSRSPPSLLYS</sequence>
<keyword evidence="1" id="KW-0812">Transmembrane</keyword>
<proteinExistence type="predicted"/>
<dbReference type="AlphaFoldDB" id="A0A4S8KPD9"/>
<keyword evidence="1" id="KW-1133">Transmembrane helix</keyword>
<accession>A0A4S8KPD9</accession>
<evidence type="ECO:0000256" key="1">
    <source>
        <dbReference type="SAM" id="Phobius"/>
    </source>
</evidence>
<gene>
    <name evidence="2" type="ORF">K435DRAFT_877684</name>
</gene>